<accession>A0AAD5DY98</accession>
<evidence type="ECO:0000256" key="1">
    <source>
        <dbReference type="SAM" id="Phobius"/>
    </source>
</evidence>
<gene>
    <name evidence="2" type="ORF">COHA_001945</name>
</gene>
<reference evidence="2" key="1">
    <citation type="submission" date="2020-11" db="EMBL/GenBank/DDBJ databases">
        <title>Chlorella ohadii genome sequencing and assembly.</title>
        <authorList>
            <person name="Murik O."/>
            <person name="Treves H."/>
            <person name="Kedem I."/>
            <person name="Shotland Y."/>
            <person name="Kaplan A."/>
        </authorList>
    </citation>
    <scope>NUCLEOTIDE SEQUENCE</scope>
    <source>
        <strain evidence="2">1</strain>
    </source>
</reference>
<dbReference type="AlphaFoldDB" id="A0AAD5DY98"/>
<proteinExistence type="predicted"/>
<keyword evidence="1" id="KW-1133">Transmembrane helix</keyword>
<keyword evidence="1" id="KW-0812">Transmembrane</keyword>
<evidence type="ECO:0000313" key="2">
    <source>
        <dbReference type="EMBL" id="KAI7844486.1"/>
    </source>
</evidence>
<dbReference type="EMBL" id="JADXDR010000028">
    <property type="protein sequence ID" value="KAI7844486.1"/>
    <property type="molecule type" value="Genomic_DNA"/>
</dbReference>
<dbReference type="Proteomes" id="UP001205105">
    <property type="component" value="Unassembled WGS sequence"/>
</dbReference>
<feature type="transmembrane region" description="Helical" evidence="1">
    <location>
        <begin position="197"/>
        <end position="221"/>
    </location>
</feature>
<organism evidence="2 3">
    <name type="scientific">Chlorella ohadii</name>
    <dbReference type="NCBI Taxonomy" id="2649997"/>
    <lineage>
        <taxon>Eukaryota</taxon>
        <taxon>Viridiplantae</taxon>
        <taxon>Chlorophyta</taxon>
        <taxon>core chlorophytes</taxon>
        <taxon>Trebouxiophyceae</taxon>
        <taxon>Chlorellales</taxon>
        <taxon>Chlorellaceae</taxon>
        <taxon>Chlorella clade</taxon>
        <taxon>Chlorella</taxon>
    </lineage>
</organism>
<feature type="transmembrane region" description="Helical" evidence="1">
    <location>
        <begin position="134"/>
        <end position="156"/>
    </location>
</feature>
<keyword evidence="3" id="KW-1185">Reference proteome</keyword>
<keyword evidence="1" id="KW-0472">Membrane</keyword>
<name>A0AAD5DY98_9CHLO</name>
<evidence type="ECO:0000313" key="3">
    <source>
        <dbReference type="Proteomes" id="UP001205105"/>
    </source>
</evidence>
<sequence>MKPVTAAQPGDEQGAAIEAASMRHAPGLALFWSGILGGASWAAAQAGVRPDLLLLVVSDTTIWFSVVSSISLMEAWVKFRAPLLERHVGVDLGRRVFRGQYAMEAACALTACGLLWSAGSGSVRSGLDALPGGAGWLLAGAAAILLLELGLVFPALDLRGKVLIASSAEPAELNPRQQAYVQELQESTAGGSVPPPYVHLVSVLLAVAQVALLGGCLWRLLLSVAGA</sequence>
<protein>
    <submittedName>
        <fullName evidence="2">Uncharacterized protein</fullName>
    </submittedName>
</protein>
<comment type="caution">
    <text evidence="2">The sequence shown here is derived from an EMBL/GenBank/DDBJ whole genome shotgun (WGS) entry which is preliminary data.</text>
</comment>